<dbReference type="SMR" id="A0A090M7E9"/>
<protein>
    <submittedName>
        <fullName evidence="9">E2F Family</fullName>
    </submittedName>
</protein>
<name>A0A090M7E9_OSTTA</name>
<feature type="domain" description="E2F/DP family winged-helix DNA-binding" evidence="8">
    <location>
        <begin position="15"/>
        <end position="80"/>
    </location>
</feature>
<evidence type="ECO:0000256" key="7">
    <source>
        <dbReference type="RuleBase" id="RU003796"/>
    </source>
</evidence>
<dbReference type="SUPFAM" id="SSF144074">
    <property type="entry name" value="E2F-DP heterodimerization region"/>
    <property type="match status" value="1"/>
</dbReference>
<dbReference type="SUPFAM" id="SSF46785">
    <property type="entry name" value="Winged helix' DNA-binding domain"/>
    <property type="match status" value="1"/>
</dbReference>
<organism evidence="9 10">
    <name type="scientific">Ostreococcus tauri</name>
    <name type="common">Marine green alga</name>
    <dbReference type="NCBI Taxonomy" id="70448"/>
    <lineage>
        <taxon>Eukaryota</taxon>
        <taxon>Viridiplantae</taxon>
        <taxon>Chlorophyta</taxon>
        <taxon>Mamiellophyceae</taxon>
        <taxon>Mamiellales</taxon>
        <taxon>Bathycoccaceae</taxon>
        <taxon>Ostreococcus</taxon>
    </lineage>
</organism>
<dbReference type="Gene3D" id="6.10.250.540">
    <property type="match status" value="1"/>
</dbReference>
<evidence type="ECO:0000256" key="5">
    <source>
        <dbReference type="ARBA" id="ARBA00023163"/>
    </source>
</evidence>
<dbReference type="InterPro" id="IPR003316">
    <property type="entry name" value="E2F_WHTH_DNA-bd_dom"/>
</dbReference>
<evidence type="ECO:0000256" key="2">
    <source>
        <dbReference type="ARBA" id="ARBA00010940"/>
    </source>
</evidence>
<accession>A0A090M7E9</accession>
<sequence length="213" mass="23355">MVEKHVLSSKRSLGRFESSLGVLSAKFMKLLSETENGILDLNHAATSLSAQKRRVYDITNVLEGIGLVSKLSKSKVALRRVDEDFVETTSGQHKEHKSLSRTVNIESSQTLPLASEDDASLHIETIRSFIRSVFTDSQLETGIFISQADIIEQHALSSDMLIAVRAPTGAALLLPSPFTQERSPPHYRLFLRSNENSSAGVEVFVLATDGSSD</sequence>
<evidence type="ECO:0000313" key="10">
    <source>
        <dbReference type="Proteomes" id="UP000009170"/>
    </source>
</evidence>
<evidence type="ECO:0000256" key="3">
    <source>
        <dbReference type="ARBA" id="ARBA00023015"/>
    </source>
</evidence>
<dbReference type="InterPro" id="IPR036388">
    <property type="entry name" value="WH-like_DNA-bd_sf"/>
</dbReference>
<dbReference type="AlphaFoldDB" id="A0A090M7E9"/>
<comment type="similarity">
    <text evidence="2 7">Belongs to the E2F/DP family.</text>
</comment>
<dbReference type="KEGG" id="ota:OT_ostta02g01950"/>
<comment type="subcellular location">
    <subcellularLocation>
        <location evidence="1 7">Nucleus</location>
    </subcellularLocation>
</comment>
<dbReference type="GO" id="GO:0090575">
    <property type="term" value="C:RNA polymerase II transcription regulator complex"/>
    <property type="evidence" value="ECO:0007669"/>
    <property type="project" value="TreeGrafter"/>
</dbReference>
<keyword evidence="5 7" id="KW-0804">Transcription</keyword>
<dbReference type="Proteomes" id="UP000009170">
    <property type="component" value="Unassembled WGS sequence"/>
</dbReference>
<proteinExistence type="inferred from homology"/>
<dbReference type="InParanoid" id="A0A090M7E9"/>
<dbReference type="GeneID" id="9832667"/>
<comment type="caution">
    <text evidence="9">The sequence shown here is derived from an EMBL/GenBank/DDBJ whole genome shotgun (WGS) entry which is preliminary data.</text>
</comment>
<reference evidence="9 10" key="2">
    <citation type="journal article" date="2014" name="BMC Genomics">
        <title>An improved genome of the model marine alga Ostreococcus tauri unfolds by assessing Illumina de novo assemblies.</title>
        <authorList>
            <person name="Blanc-Mathieu R."/>
            <person name="Verhelst B."/>
            <person name="Derelle E."/>
            <person name="Rombauts S."/>
            <person name="Bouget F.Y."/>
            <person name="Carre I."/>
            <person name="Chateau A."/>
            <person name="Eyre-Walker A."/>
            <person name="Grimsley N."/>
            <person name="Moreau H."/>
            <person name="Piegu B."/>
            <person name="Rivals E."/>
            <person name="Schackwitz W."/>
            <person name="Van de Peer Y."/>
            <person name="Piganeau G."/>
        </authorList>
    </citation>
    <scope>NUCLEOTIDE SEQUENCE [LARGE SCALE GENOMIC DNA]</scope>
    <source>
        <strain evidence="10">OTTH 0595 / CCAP 157/2 / RCC745</strain>
    </source>
</reference>
<dbReference type="GO" id="GO:0000981">
    <property type="term" value="F:DNA-binding transcription factor activity, RNA polymerase II-specific"/>
    <property type="evidence" value="ECO:0007669"/>
    <property type="project" value="TreeGrafter"/>
</dbReference>
<dbReference type="GO" id="GO:0000978">
    <property type="term" value="F:RNA polymerase II cis-regulatory region sequence-specific DNA binding"/>
    <property type="evidence" value="ECO:0007669"/>
    <property type="project" value="InterPro"/>
</dbReference>
<evidence type="ECO:0000313" key="9">
    <source>
        <dbReference type="EMBL" id="CEG01007.1"/>
    </source>
</evidence>
<dbReference type="InterPro" id="IPR015633">
    <property type="entry name" value="E2F"/>
</dbReference>
<keyword evidence="6 7" id="KW-0539">Nucleus</keyword>
<dbReference type="PANTHER" id="PTHR12081">
    <property type="entry name" value="TRANSCRIPTION FACTOR E2F"/>
    <property type="match status" value="1"/>
</dbReference>
<dbReference type="RefSeq" id="XP_022840737.1">
    <property type="nucleotide sequence ID" value="XM_022985046.1"/>
</dbReference>
<dbReference type="Gene3D" id="1.10.10.10">
    <property type="entry name" value="Winged helix-like DNA-binding domain superfamily/Winged helix DNA-binding domain"/>
    <property type="match status" value="1"/>
</dbReference>
<keyword evidence="4 7" id="KW-0238">DNA-binding</keyword>
<dbReference type="InterPro" id="IPR037241">
    <property type="entry name" value="E2F-DP_heterodim"/>
</dbReference>
<dbReference type="FunFam" id="1.10.10.10:FF:000458">
    <property type="entry name" value="E2F-like (Mammalian transcription factor)"/>
    <property type="match status" value="1"/>
</dbReference>
<dbReference type="STRING" id="70448.A0A090M7E9"/>
<evidence type="ECO:0000256" key="1">
    <source>
        <dbReference type="ARBA" id="ARBA00004123"/>
    </source>
</evidence>
<evidence type="ECO:0000256" key="4">
    <source>
        <dbReference type="ARBA" id="ARBA00023125"/>
    </source>
</evidence>
<dbReference type="Pfam" id="PF02319">
    <property type="entry name" value="WHD_E2F_TDP"/>
    <property type="match status" value="1"/>
</dbReference>
<dbReference type="PANTHER" id="PTHR12081:SF18">
    <property type="entry name" value="TRANSCRIPTION FACTOR E2F2-RELATED"/>
    <property type="match status" value="1"/>
</dbReference>
<evidence type="ECO:0000259" key="8">
    <source>
        <dbReference type="SMART" id="SM01372"/>
    </source>
</evidence>
<evidence type="ECO:0000256" key="6">
    <source>
        <dbReference type="ARBA" id="ARBA00023242"/>
    </source>
</evidence>
<dbReference type="EMBL" id="CAID01000002">
    <property type="protein sequence ID" value="CEG01007.1"/>
    <property type="molecule type" value="Genomic_DNA"/>
</dbReference>
<keyword evidence="10" id="KW-1185">Reference proteome</keyword>
<gene>
    <name evidence="9" type="ORF">OT_ostta02g01950</name>
</gene>
<dbReference type="OrthoDB" id="1743261at2759"/>
<keyword evidence="3 7" id="KW-0805">Transcription regulation</keyword>
<reference evidence="10" key="1">
    <citation type="journal article" date="2006" name="Proc. Natl. Acad. Sci. U.S.A.">
        <title>Genome analysis of the smallest free-living eukaryote Ostreococcus tauri unveils many unique features.</title>
        <authorList>
            <person name="Derelle E."/>
            <person name="Ferraz C."/>
            <person name="Rombauts S."/>
            <person name="Rouze P."/>
            <person name="Worden A.Z."/>
            <person name="Robbens S."/>
            <person name="Partensky F."/>
            <person name="Degroeve S."/>
            <person name="Echeynie S."/>
            <person name="Cooke R."/>
            <person name="Saeys Y."/>
            <person name="Wuyts J."/>
            <person name="Jabbari K."/>
            <person name="Bowler C."/>
            <person name="Panaud O."/>
            <person name="Piegu B."/>
            <person name="Ball S.G."/>
            <person name="Ral J.-P."/>
            <person name="Bouget F.-Y."/>
            <person name="Piganeau G."/>
            <person name="De Baets B."/>
            <person name="Picard A."/>
            <person name="Delseny M."/>
            <person name="Demaille J."/>
            <person name="Van de Peer Y."/>
            <person name="Moreau H."/>
        </authorList>
    </citation>
    <scope>NUCLEOTIDE SEQUENCE [LARGE SCALE GENOMIC DNA]</scope>
    <source>
        <strain evidence="10">OTTH 0595 / CCAP 157/2 / RCC745</strain>
    </source>
</reference>
<dbReference type="SMART" id="SM01372">
    <property type="entry name" value="E2F_TDP"/>
    <property type="match status" value="1"/>
</dbReference>
<dbReference type="InterPro" id="IPR036390">
    <property type="entry name" value="WH_DNA-bd_sf"/>
</dbReference>